<comment type="caution">
    <text evidence="1">The sequence shown here is derived from an EMBL/GenBank/DDBJ whole genome shotgun (WGS) entry which is preliminary data.</text>
</comment>
<dbReference type="EMBL" id="VSSQ01058886">
    <property type="protein sequence ID" value="MPN12524.1"/>
    <property type="molecule type" value="Genomic_DNA"/>
</dbReference>
<sequence length="113" mass="12443">MRRAFGPGQGLEHHAFRFLGAAHLEAAVGDHAQAVVLGVDLVLADRAVLQLADHGRRAQRDFVHAVLAVDHHHVFGAELLQHPHLDADQVGVENAHQRIRRTGRIGQRAKDIE</sequence>
<name>A0A645FJB3_9ZZZZ</name>
<reference evidence="1" key="1">
    <citation type="submission" date="2019-08" db="EMBL/GenBank/DDBJ databases">
        <authorList>
            <person name="Kucharzyk K."/>
            <person name="Murdoch R.W."/>
            <person name="Higgins S."/>
            <person name="Loffler F."/>
        </authorList>
    </citation>
    <scope>NUCLEOTIDE SEQUENCE</scope>
</reference>
<evidence type="ECO:0000313" key="1">
    <source>
        <dbReference type="EMBL" id="MPN12524.1"/>
    </source>
</evidence>
<dbReference type="AlphaFoldDB" id="A0A645FJB3"/>
<gene>
    <name evidence="1" type="ORF">SDC9_159842</name>
</gene>
<accession>A0A645FJB3</accession>
<organism evidence="1">
    <name type="scientific">bioreactor metagenome</name>
    <dbReference type="NCBI Taxonomy" id="1076179"/>
    <lineage>
        <taxon>unclassified sequences</taxon>
        <taxon>metagenomes</taxon>
        <taxon>ecological metagenomes</taxon>
    </lineage>
</organism>
<proteinExistence type="predicted"/>
<protein>
    <submittedName>
        <fullName evidence="1">Uncharacterized protein</fullName>
    </submittedName>
</protein>